<protein>
    <submittedName>
        <fullName evidence="2">Uncharacterized protein</fullName>
    </submittedName>
</protein>
<keyword evidence="1" id="KW-1185">Reference proteome</keyword>
<proteinExistence type="predicted"/>
<sequence>MSDIDLSDFDFDISDAGSEVDEEIQDLDEREYDRLATNQAACNLKAYDAIPSPWSSALSEIPKSFEKYKPELASPAKPEKDPKTEEQIFCTIFSPGVINKIIKHTNEEILLAKMEKKYARYPLQPTDADEIER</sequence>
<accession>A0A915ESL8</accession>
<dbReference type="Proteomes" id="UP000887574">
    <property type="component" value="Unplaced"/>
</dbReference>
<name>A0A915ESL8_9BILA</name>
<organism evidence="1 2">
    <name type="scientific">Ditylenchus dipsaci</name>
    <dbReference type="NCBI Taxonomy" id="166011"/>
    <lineage>
        <taxon>Eukaryota</taxon>
        <taxon>Metazoa</taxon>
        <taxon>Ecdysozoa</taxon>
        <taxon>Nematoda</taxon>
        <taxon>Chromadorea</taxon>
        <taxon>Rhabditida</taxon>
        <taxon>Tylenchina</taxon>
        <taxon>Tylenchomorpha</taxon>
        <taxon>Sphaerularioidea</taxon>
        <taxon>Anguinidae</taxon>
        <taxon>Anguininae</taxon>
        <taxon>Ditylenchus</taxon>
    </lineage>
</organism>
<evidence type="ECO:0000313" key="1">
    <source>
        <dbReference type="Proteomes" id="UP000887574"/>
    </source>
</evidence>
<dbReference type="AlphaFoldDB" id="A0A915ESL8"/>
<reference evidence="2" key="1">
    <citation type="submission" date="2022-11" db="UniProtKB">
        <authorList>
            <consortium name="WormBaseParasite"/>
        </authorList>
    </citation>
    <scope>IDENTIFICATION</scope>
</reference>
<dbReference type="WBParaSite" id="jg9366">
    <property type="protein sequence ID" value="jg9366"/>
    <property type="gene ID" value="jg9366"/>
</dbReference>
<evidence type="ECO:0000313" key="2">
    <source>
        <dbReference type="WBParaSite" id="jg9366"/>
    </source>
</evidence>